<dbReference type="PROSITE" id="PS50966">
    <property type="entry name" value="ZF_SWIM"/>
    <property type="match status" value="1"/>
</dbReference>
<dbReference type="AlphaFoldDB" id="A0A7C3VWG3"/>
<organism evidence="3">
    <name type="scientific">Planktothricoides sp. SpSt-374</name>
    <dbReference type="NCBI Taxonomy" id="2282167"/>
    <lineage>
        <taxon>Bacteria</taxon>
        <taxon>Bacillati</taxon>
        <taxon>Cyanobacteriota</taxon>
        <taxon>Cyanophyceae</taxon>
        <taxon>Oscillatoriophycideae</taxon>
        <taxon>Oscillatoriales</taxon>
        <taxon>Oscillatoriaceae</taxon>
        <taxon>Planktothricoides</taxon>
    </lineage>
</organism>
<evidence type="ECO:0000256" key="1">
    <source>
        <dbReference type="PROSITE-ProRule" id="PRU00325"/>
    </source>
</evidence>
<dbReference type="GO" id="GO:0008270">
    <property type="term" value="F:zinc ion binding"/>
    <property type="evidence" value="ECO:0007669"/>
    <property type="project" value="UniProtKB-KW"/>
</dbReference>
<reference evidence="3" key="1">
    <citation type="journal article" date="2020" name="mSystems">
        <title>Genome- and Community-Level Interaction Insights into Carbon Utilization and Element Cycling Functions of Hydrothermarchaeota in Hydrothermal Sediment.</title>
        <authorList>
            <person name="Zhou Z."/>
            <person name="Liu Y."/>
            <person name="Xu W."/>
            <person name="Pan J."/>
            <person name="Luo Z.H."/>
            <person name="Li M."/>
        </authorList>
    </citation>
    <scope>NUCLEOTIDE SEQUENCE [LARGE SCALE GENOMIC DNA]</scope>
    <source>
        <strain evidence="3">SpSt-374</strain>
    </source>
</reference>
<proteinExistence type="predicted"/>
<comment type="caution">
    <text evidence="3">The sequence shown here is derived from an EMBL/GenBank/DDBJ whole genome shotgun (WGS) entry which is preliminary data.</text>
</comment>
<keyword evidence="1" id="KW-0479">Metal-binding</keyword>
<gene>
    <name evidence="3" type="ORF">ENR15_23570</name>
</gene>
<protein>
    <recommendedName>
        <fullName evidence="2">SWIM-type domain-containing protein</fullName>
    </recommendedName>
</protein>
<evidence type="ECO:0000259" key="2">
    <source>
        <dbReference type="PROSITE" id="PS50966"/>
    </source>
</evidence>
<sequence>MHLESLRREDVMELADSAQIFHQGEEDRESGAIYQCSVSPSGILAKVRDKQGDWTVAIDNSTETLEMDCDCPYKGYVCQHMVAVLLLYIEGGDEKIEPLEPDANTPEALKQTVSAMSHQQLVELVLGLAEEREEVMRALLAAVEVPSEIIQQQPQNLQKVTQIKGEIGLFFEKLPELAQGEAGSEWEQILAVTKLLNPSDQLEVLGYGIAYGNETVGDFPDIGPKIEQAIAHFATAAVLLSPHQEEKREYLNALIACLDWPMCRYPHIADAVKNALETICTVPADYRYLISYLASSKRPEAAELIPRYYLILGDDANYLRYRQENLDTEAEYLELAEYWKQKGNQGKYLETLEAWILHLLRQEQELGAGLSWFYPTAALERLGILPFLVQPYQTQLNEQNLYRILLALAEQKPVTLELYQQIETLATRSGKWPKLQQILLERGAENPQELAKIHMSEENWTAAIQLAKSHLDSPAIAIMVAESMRLKNPQGAILIYQELVQGYIDQKSRDKYRAAADCALAMKSIYLDILQDRETWQQYIDSLGSRYQNRRALKEEFQALLV</sequence>
<name>A0A7C3VWG3_9CYAN</name>
<accession>A0A7C3VWG3</accession>
<dbReference type="EMBL" id="DSPX01000247">
    <property type="protein sequence ID" value="HGG03535.1"/>
    <property type="molecule type" value="Genomic_DNA"/>
</dbReference>
<keyword evidence="1" id="KW-0863">Zinc-finger</keyword>
<dbReference type="InterPro" id="IPR007527">
    <property type="entry name" value="Znf_SWIM"/>
</dbReference>
<evidence type="ECO:0000313" key="3">
    <source>
        <dbReference type="EMBL" id="HGG03535.1"/>
    </source>
</evidence>
<keyword evidence="1" id="KW-0862">Zinc</keyword>
<dbReference type="Pfam" id="PF04434">
    <property type="entry name" value="SWIM"/>
    <property type="match status" value="1"/>
</dbReference>
<feature type="domain" description="SWIM-type" evidence="2">
    <location>
        <begin position="54"/>
        <end position="89"/>
    </location>
</feature>